<evidence type="ECO:0000256" key="3">
    <source>
        <dbReference type="ARBA" id="ARBA00023125"/>
    </source>
</evidence>
<evidence type="ECO:0000256" key="6">
    <source>
        <dbReference type="SAM" id="MobiDB-lite"/>
    </source>
</evidence>
<protein>
    <recommendedName>
        <fullName evidence="7">WRKY domain-containing protein</fullName>
    </recommendedName>
</protein>
<gene>
    <name evidence="8" type="ORF">FPE_LOCUS4451</name>
</gene>
<keyword evidence="2" id="KW-0805">Transcription regulation</keyword>
<dbReference type="InterPro" id="IPR003657">
    <property type="entry name" value="WRKY_dom"/>
</dbReference>
<dbReference type="Gene3D" id="2.20.25.80">
    <property type="entry name" value="WRKY domain"/>
    <property type="match status" value="1"/>
</dbReference>
<dbReference type="PROSITE" id="PS50811">
    <property type="entry name" value="WRKY"/>
    <property type="match status" value="1"/>
</dbReference>
<dbReference type="Proteomes" id="UP000834106">
    <property type="component" value="Chromosome 2"/>
</dbReference>
<dbReference type="GO" id="GO:0003700">
    <property type="term" value="F:DNA-binding transcription factor activity"/>
    <property type="evidence" value="ECO:0007669"/>
    <property type="project" value="InterPro"/>
</dbReference>
<evidence type="ECO:0000256" key="1">
    <source>
        <dbReference type="ARBA" id="ARBA00004123"/>
    </source>
</evidence>
<evidence type="ECO:0000313" key="8">
    <source>
        <dbReference type="EMBL" id="CAI9757021.1"/>
    </source>
</evidence>
<feature type="compositionally biased region" description="Basic and acidic residues" evidence="6">
    <location>
        <begin position="65"/>
        <end position="77"/>
    </location>
</feature>
<evidence type="ECO:0000256" key="5">
    <source>
        <dbReference type="ARBA" id="ARBA00023242"/>
    </source>
</evidence>
<reference evidence="8" key="1">
    <citation type="submission" date="2023-05" db="EMBL/GenBank/DDBJ databases">
        <authorList>
            <person name="Huff M."/>
        </authorList>
    </citation>
    <scope>NUCLEOTIDE SEQUENCE</scope>
</reference>
<keyword evidence="3" id="KW-0238">DNA-binding</keyword>
<evidence type="ECO:0000313" key="9">
    <source>
        <dbReference type="Proteomes" id="UP000834106"/>
    </source>
</evidence>
<evidence type="ECO:0000256" key="2">
    <source>
        <dbReference type="ARBA" id="ARBA00023015"/>
    </source>
</evidence>
<name>A0AAD1YT21_9LAMI</name>
<dbReference type="EMBL" id="OU503037">
    <property type="protein sequence ID" value="CAI9757021.1"/>
    <property type="molecule type" value="Genomic_DNA"/>
</dbReference>
<keyword evidence="5" id="KW-0539">Nucleus</keyword>
<organism evidence="8 9">
    <name type="scientific">Fraxinus pennsylvanica</name>
    <dbReference type="NCBI Taxonomy" id="56036"/>
    <lineage>
        <taxon>Eukaryota</taxon>
        <taxon>Viridiplantae</taxon>
        <taxon>Streptophyta</taxon>
        <taxon>Embryophyta</taxon>
        <taxon>Tracheophyta</taxon>
        <taxon>Spermatophyta</taxon>
        <taxon>Magnoliopsida</taxon>
        <taxon>eudicotyledons</taxon>
        <taxon>Gunneridae</taxon>
        <taxon>Pentapetalae</taxon>
        <taxon>asterids</taxon>
        <taxon>lamiids</taxon>
        <taxon>Lamiales</taxon>
        <taxon>Oleaceae</taxon>
        <taxon>Oleeae</taxon>
        <taxon>Fraxinus</taxon>
    </lineage>
</organism>
<dbReference type="InterPro" id="IPR036576">
    <property type="entry name" value="WRKY_dom_sf"/>
</dbReference>
<dbReference type="PANTHER" id="PTHR31429:SF106">
    <property type="entry name" value="WRKY TRANSCRIPTION FACTOR 31-RELATED"/>
    <property type="match status" value="1"/>
</dbReference>
<feature type="compositionally biased region" description="Acidic residues" evidence="6">
    <location>
        <begin position="41"/>
        <end position="50"/>
    </location>
</feature>
<feature type="region of interest" description="Disordered" evidence="6">
    <location>
        <begin position="1"/>
        <end position="91"/>
    </location>
</feature>
<proteinExistence type="predicted"/>
<feature type="compositionally biased region" description="Basic residues" evidence="6">
    <location>
        <begin position="55"/>
        <end position="64"/>
    </location>
</feature>
<dbReference type="GO" id="GO:0005634">
    <property type="term" value="C:nucleus"/>
    <property type="evidence" value="ECO:0007669"/>
    <property type="project" value="UniProtKB-SubCell"/>
</dbReference>
<dbReference type="SUPFAM" id="SSF118290">
    <property type="entry name" value="WRKY DNA-binding domain"/>
    <property type="match status" value="1"/>
</dbReference>
<dbReference type="PANTHER" id="PTHR31429">
    <property type="entry name" value="WRKY TRANSCRIPTION FACTOR 36-RELATED"/>
    <property type="match status" value="1"/>
</dbReference>
<keyword evidence="4" id="KW-0804">Transcription</keyword>
<evidence type="ECO:0000259" key="7">
    <source>
        <dbReference type="PROSITE" id="PS50811"/>
    </source>
</evidence>
<sequence>MKHSRKKRHSHSSSLEDGEKSEEDRDHKHSKRMHMSPSSPQDEDEYERDDEDRKRSMKKHRSHHSSRDAQRRDVNDIHRKKMMKRKGTTDPQGRVTIHIVLHIIASYIERDELEEGEISSKASDDSRGSASGHVCRETPLNISMAYGFKNSDTRTERHEKCTQEWIPYKKPKLDSINDFDNQVARGMERALVTVRVRSEASLIADGCQWRKYELNPFPRAYYRCTMAIGYRDLKQVLVLF</sequence>
<dbReference type="AlphaFoldDB" id="A0AAD1YT21"/>
<dbReference type="Pfam" id="PF03106">
    <property type="entry name" value="WRKY"/>
    <property type="match status" value="1"/>
</dbReference>
<feature type="domain" description="WRKY" evidence="7">
    <location>
        <begin position="198"/>
        <end position="236"/>
    </location>
</feature>
<comment type="subcellular location">
    <subcellularLocation>
        <location evidence="1">Nucleus</location>
    </subcellularLocation>
</comment>
<keyword evidence="9" id="KW-1185">Reference proteome</keyword>
<feature type="compositionally biased region" description="Basic residues" evidence="6">
    <location>
        <begin position="1"/>
        <end position="11"/>
    </location>
</feature>
<dbReference type="GO" id="GO:0043565">
    <property type="term" value="F:sequence-specific DNA binding"/>
    <property type="evidence" value="ECO:0007669"/>
    <property type="project" value="InterPro"/>
</dbReference>
<evidence type="ECO:0000256" key="4">
    <source>
        <dbReference type="ARBA" id="ARBA00023163"/>
    </source>
</evidence>
<accession>A0AAD1YT21</accession>
<dbReference type="InterPro" id="IPR044810">
    <property type="entry name" value="WRKY_plant"/>
</dbReference>